<accession>A0A2A6C047</accession>
<organism evidence="1 2">
    <name type="scientific">Pristionchus pacificus</name>
    <name type="common">Parasitic nematode worm</name>
    <dbReference type="NCBI Taxonomy" id="54126"/>
    <lineage>
        <taxon>Eukaryota</taxon>
        <taxon>Metazoa</taxon>
        <taxon>Ecdysozoa</taxon>
        <taxon>Nematoda</taxon>
        <taxon>Chromadorea</taxon>
        <taxon>Rhabditida</taxon>
        <taxon>Rhabditina</taxon>
        <taxon>Diplogasteromorpha</taxon>
        <taxon>Diplogasteroidea</taxon>
        <taxon>Neodiplogasteridae</taxon>
        <taxon>Pristionchus</taxon>
    </lineage>
</organism>
<proteinExistence type="predicted"/>
<evidence type="ECO:0000313" key="2">
    <source>
        <dbReference type="Proteomes" id="UP000005239"/>
    </source>
</evidence>
<sequence>MTLPYPHLCHFNTVPCASPAAFFATHAQSPLSRPSTDPISMITHLEIDDYLAILLRAEQETTLRQNVILTFTALHVGDRRLDLRRVVDGRRRVRSRLLQGPGIILGNDGYVGKSRICEAGI</sequence>
<reference evidence="1" key="2">
    <citation type="submission" date="2022-06" db="UniProtKB">
        <authorList>
            <consortium name="EnsemblMetazoa"/>
        </authorList>
    </citation>
    <scope>IDENTIFICATION</scope>
    <source>
        <strain evidence="1">PS312</strain>
    </source>
</reference>
<name>A0A2A6C047_PRIPA</name>
<dbReference type="AlphaFoldDB" id="A0A2A6C047"/>
<evidence type="ECO:0000313" key="1">
    <source>
        <dbReference type="EnsemblMetazoa" id="PPA42049.1"/>
    </source>
</evidence>
<dbReference type="EnsemblMetazoa" id="PPA42049.1">
    <property type="protein sequence ID" value="PPA42049.1"/>
    <property type="gene ID" value="WBGene00280418"/>
</dbReference>
<accession>A0A8R1UYY5</accession>
<keyword evidence="2" id="KW-1185">Reference proteome</keyword>
<gene>
    <name evidence="1" type="primary">WBGene00280418</name>
</gene>
<protein>
    <submittedName>
        <fullName evidence="1">Uncharacterized protein</fullName>
    </submittedName>
</protein>
<dbReference type="Proteomes" id="UP000005239">
    <property type="component" value="Unassembled WGS sequence"/>
</dbReference>
<reference evidence="2" key="1">
    <citation type="journal article" date="2008" name="Nat. Genet.">
        <title>The Pristionchus pacificus genome provides a unique perspective on nematode lifestyle and parasitism.</title>
        <authorList>
            <person name="Dieterich C."/>
            <person name="Clifton S.W."/>
            <person name="Schuster L.N."/>
            <person name="Chinwalla A."/>
            <person name="Delehaunty K."/>
            <person name="Dinkelacker I."/>
            <person name="Fulton L."/>
            <person name="Fulton R."/>
            <person name="Godfrey J."/>
            <person name="Minx P."/>
            <person name="Mitreva M."/>
            <person name="Roeseler W."/>
            <person name="Tian H."/>
            <person name="Witte H."/>
            <person name="Yang S.P."/>
            <person name="Wilson R.K."/>
            <person name="Sommer R.J."/>
        </authorList>
    </citation>
    <scope>NUCLEOTIDE SEQUENCE [LARGE SCALE GENOMIC DNA]</scope>
    <source>
        <strain evidence="2">PS312</strain>
    </source>
</reference>